<evidence type="ECO:0000313" key="11">
    <source>
        <dbReference type="Proteomes" id="UP000242432"/>
    </source>
</evidence>
<evidence type="ECO:0000256" key="7">
    <source>
        <dbReference type="PIRSR" id="PIRSR000097-3"/>
    </source>
</evidence>
<feature type="active site" description="Proton donor" evidence="5">
    <location>
        <position position="75"/>
    </location>
</feature>
<dbReference type="PANTHER" id="PTHR43827:SF3">
    <property type="entry name" value="NADP-DEPENDENT OXIDOREDUCTASE DOMAIN-CONTAINING PROTEIN"/>
    <property type="match status" value="1"/>
</dbReference>
<comment type="catalytic activity">
    <reaction evidence="4">
        <text>hydroxyacetone + NADP(+) = methylglyoxal + NADPH + H(+)</text>
        <dbReference type="Rhea" id="RHEA:27986"/>
        <dbReference type="ChEBI" id="CHEBI:15378"/>
        <dbReference type="ChEBI" id="CHEBI:17158"/>
        <dbReference type="ChEBI" id="CHEBI:27957"/>
        <dbReference type="ChEBI" id="CHEBI:57783"/>
        <dbReference type="ChEBI" id="CHEBI:58349"/>
    </reaction>
</comment>
<sequence>MKLKHFFPLLAGISLGASVSAASVENDMPYLTLSDGSRIPQLGCGVWELNGQEAYKSVTESIKLGYRLIDTAQYYRNESETYQAVLDSGIPREEFYITTKLNPSNGSSEKNIRDSLDRSLKNLGGKIDLVLIHWPFSNDEMAWRIMEEYVQEGKFKSIGLSNYSPEALRRILKIAKIKPVLNQVELHPYNSKYPTVAEYEKEGVKVEAWSPLGAGRQGLLRDPVIADIAKAHGKSSAQVILRWDLQRGIITIPRSKNPAHIKENISIMDFQLNDEEMKQIDALNRDDALWDI</sequence>
<dbReference type="InterPro" id="IPR036812">
    <property type="entry name" value="NAD(P)_OxRdtase_dom_sf"/>
</dbReference>
<evidence type="ECO:0000259" key="9">
    <source>
        <dbReference type="Pfam" id="PF00248"/>
    </source>
</evidence>
<protein>
    <submittedName>
        <fullName evidence="10">Aldo/keto reductase</fullName>
    </submittedName>
</protein>
<feature type="binding site" evidence="6">
    <location>
        <position position="133"/>
    </location>
    <ligand>
        <name>substrate</name>
    </ligand>
</feature>
<evidence type="ECO:0000256" key="2">
    <source>
        <dbReference type="ARBA" id="ARBA00022857"/>
    </source>
</evidence>
<keyword evidence="8" id="KW-0732">Signal</keyword>
<proteinExistence type="inferred from homology"/>
<evidence type="ECO:0000256" key="6">
    <source>
        <dbReference type="PIRSR" id="PIRSR000097-2"/>
    </source>
</evidence>
<dbReference type="FunFam" id="3.20.20.100:FF:000002">
    <property type="entry name" value="2,5-diketo-D-gluconic acid reductase A"/>
    <property type="match status" value="1"/>
</dbReference>
<dbReference type="GO" id="GO:0016616">
    <property type="term" value="F:oxidoreductase activity, acting on the CH-OH group of donors, NAD or NADP as acceptor"/>
    <property type="evidence" value="ECO:0007669"/>
    <property type="project" value="UniProtKB-ARBA"/>
</dbReference>
<keyword evidence="3" id="KW-0560">Oxidoreductase</keyword>
<dbReference type="InterPro" id="IPR018170">
    <property type="entry name" value="Aldo/ket_reductase_CS"/>
</dbReference>
<dbReference type="PANTHER" id="PTHR43827">
    <property type="entry name" value="2,5-DIKETO-D-GLUCONIC ACID REDUCTASE"/>
    <property type="match status" value="1"/>
</dbReference>
<evidence type="ECO:0000256" key="5">
    <source>
        <dbReference type="PIRSR" id="PIRSR000097-1"/>
    </source>
</evidence>
<evidence type="ECO:0000256" key="4">
    <source>
        <dbReference type="ARBA" id="ARBA00049445"/>
    </source>
</evidence>
<evidence type="ECO:0000313" key="10">
    <source>
        <dbReference type="EMBL" id="SKA60224.1"/>
    </source>
</evidence>
<comment type="similarity">
    <text evidence="1">Belongs to the aldo/keto reductase family.</text>
</comment>
<dbReference type="PROSITE" id="PS00062">
    <property type="entry name" value="ALDOKETO_REDUCTASE_2"/>
    <property type="match status" value="1"/>
</dbReference>
<evidence type="ECO:0000256" key="1">
    <source>
        <dbReference type="ARBA" id="ARBA00007905"/>
    </source>
</evidence>
<reference evidence="11" key="1">
    <citation type="submission" date="2017-02" db="EMBL/GenBank/DDBJ databases">
        <authorList>
            <person name="Varghese N."/>
            <person name="Submissions S."/>
        </authorList>
    </citation>
    <scope>NUCLEOTIDE SEQUENCE [LARGE SCALE GENOMIC DNA]</scope>
    <source>
        <strain evidence="11">DSM 3072</strain>
    </source>
</reference>
<accession>A0A1T4V5R4</accession>
<dbReference type="AlphaFoldDB" id="A0A1T4V5R4"/>
<dbReference type="SUPFAM" id="SSF51430">
    <property type="entry name" value="NAD(P)-linked oxidoreductase"/>
    <property type="match status" value="1"/>
</dbReference>
<feature type="signal peptide" evidence="8">
    <location>
        <begin position="1"/>
        <end position="21"/>
    </location>
</feature>
<dbReference type="Gene3D" id="3.20.20.100">
    <property type="entry name" value="NADP-dependent oxidoreductase domain"/>
    <property type="match status" value="1"/>
</dbReference>
<gene>
    <name evidence="10" type="ORF">SAMN02745213_00836</name>
</gene>
<name>A0A1T4V5R4_9GAMM</name>
<organism evidence="10 11">
    <name type="scientific">Succinivibrio dextrinosolvens DSM 3072</name>
    <dbReference type="NCBI Taxonomy" id="1123324"/>
    <lineage>
        <taxon>Bacteria</taxon>
        <taxon>Pseudomonadati</taxon>
        <taxon>Pseudomonadota</taxon>
        <taxon>Gammaproteobacteria</taxon>
        <taxon>Aeromonadales</taxon>
        <taxon>Succinivibrionaceae</taxon>
        <taxon>Succinivibrio</taxon>
    </lineage>
</organism>
<dbReference type="STRING" id="83771.SAMN02910357_01757"/>
<dbReference type="InterPro" id="IPR023210">
    <property type="entry name" value="NADP_OxRdtase_dom"/>
</dbReference>
<feature type="domain" description="NADP-dependent oxidoreductase" evidence="9">
    <location>
        <begin position="42"/>
        <end position="284"/>
    </location>
</feature>
<evidence type="ECO:0000256" key="3">
    <source>
        <dbReference type="ARBA" id="ARBA00023002"/>
    </source>
</evidence>
<dbReference type="Pfam" id="PF00248">
    <property type="entry name" value="Aldo_ket_red"/>
    <property type="match status" value="1"/>
</dbReference>
<dbReference type="PRINTS" id="PR00069">
    <property type="entry name" value="ALDKETRDTASE"/>
</dbReference>
<keyword evidence="11" id="KW-1185">Reference proteome</keyword>
<evidence type="ECO:0000256" key="8">
    <source>
        <dbReference type="SAM" id="SignalP"/>
    </source>
</evidence>
<dbReference type="EMBL" id="FUXX01000010">
    <property type="protein sequence ID" value="SKA60224.1"/>
    <property type="molecule type" value="Genomic_DNA"/>
</dbReference>
<dbReference type="PIRSF" id="PIRSF000097">
    <property type="entry name" value="AKR"/>
    <property type="match status" value="1"/>
</dbReference>
<keyword evidence="2" id="KW-0521">NADP</keyword>
<dbReference type="RefSeq" id="WP_078928369.1">
    <property type="nucleotide sequence ID" value="NZ_FUXX01000010.1"/>
</dbReference>
<dbReference type="CDD" id="cd19133">
    <property type="entry name" value="AKR_AKR5F1"/>
    <property type="match status" value="1"/>
</dbReference>
<feature type="site" description="Lowers pKa of active site Tyr" evidence="7">
    <location>
        <position position="100"/>
    </location>
</feature>
<dbReference type="InterPro" id="IPR020471">
    <property type="entry name" value="AKR"/>
</dbReference>
<feature type="chain" id="PRO_5012211016" evidence="8">
    <location>
        <begin position="22"/>
        <end position="292"/>
    </location>
</feature>
<dbReference type="Proteomes" id="UP000242432">
    <property type="component" value="Unassembled WGS sequence"/>
</dbReference>